<proteinExistence type="predicted"/>
<accession>A0ABR1WQ13</accession>
<evidence type="ECO:0000313" key="2">
    <source>
        <dbReference type="Proteomes" id="UP001446871"/>
    </source>
</evidence>
<protein>
    <submittedName>
        <fullName evidence="1">Uncharacterized protein</fullName>
    </submittedName>
</protein>
<name>A0ABR1WQ13_9PEZI</name>
<keyword evidence="2" id="KW-1185">Reference proteome</keyword>
<dbReference type="Proteomes" id="UP001446871">
    <property type="component" value="Unassembled WGS sequence"/>
</dbReference>
<comment type="caution">
    <text evidence="1">The sequence shown here is derived from an EMBL/GenBank/DDBJ whole genome shotgun (WGS) entry which is preliminary data.</text>
</comment>
<evidence type="ECO:0000313" key="1">
    <source>
        <dbReference type="EMBL" id="KAK8084184.1"/>
    </source>
</evidence>
<organism evidence="1 2">
    <name type="scientific">Apiospora saccharicola</name>
    <dbReference type="NCBI Taxonomy" id="335842"/>
    <lineage>
        <taxon>Eukaryota</taxon>
        <taxon>Fungi</taxon>
        <taxon>Dikarya</taxon>
        <taxon>Ascomycota</taxon>
        <taxon>Pezizomycotina</taxon>
        <taxon>Sordariomycetes</taxon>
        <taxon>Xylariomycetidae</taxon>
        <taxon>Amphisphaeriales</taxon>
        <taxon>Apiosporaceae</taxon>
        <taxon>Apiospora</taxon>
    </lineage>
</organism>
<reference evidence="1 2" key="1">
    <citation type="submission" date="2023-01" db="EMBL/GenBank/DDBJ databases">
        <title>Analysis of 21 Apiospora genomes using comparative genomics revels a genus with tremendous synthesis potential of carbohydrate active enzymes and secondary metabolites.</title>
        <authorList>
            <person name="Sorensen T."/>
        </authorList>
    </citation>
    <scope>NUCLEOTIDE SEQUENCE [LARGE SCALE GENOMIC DNA]</scope>
    <source>
        <strain evidence="1 2">CBS 83171</strain>
    </source>
</reference>
<sequence length="118" mass="12882">MPRVLLSTSSISTLVLEALNIDHSEPSGAAKLPLPKPFLVTQERVDRLQNTDVEGIRTRFTANCQASSVKPFCNIERSRVPGKKASGRDEPSWGSSCKGAENVLHVDSIPLRVWAILS</sequence>
<gene>
    <name evidence="1" type="ORF">PG996_002965</name>
</gene>
<dbReference type="EMBL" id="JAQQWM010000001">
    <property type="protein sequence ID" value="KAK8084184.1"/>
    <property type="molecule type" value="Genomic_DNA"/>
</dbReference>